<dbReference type="PROSITE" id="PS00411">
    <property type="entry name" value="KINESIN_MOTOR_1"/>
    <property type="match status" value="1"/>
</dbReference>
<dbReference type="InterPro" id="IPR027417">
    <property type="entry name" value="P-loop_NTPase"/>
</dbReference>
<keyword evidence="12" id="KW-1185">Reference proteome</keyword>
<dbReference type="EMBL" id="KB304341">
    <property type="protein sequence ID" value="ELU02132.1"/>
    <property type="molecule type" value="Genomic_DNA"/>
</dbReference>
<comment type="similarity">
    <text evidence="5">Belongs to the TRAFAC class myosin-kinesin ATPase superfamily. Kinesin family.</text>
</comment>
<protein>
    <recommendedName>
        <fullName evidence="13">Kinesin motor domain-containing protein</fullName>
    </recommendedName>
</protein>
<evidence type="ECO:0000256" key="6">
    <source>
        <dbReference type="SAM" id="Coils"/>
    </source>
</evidence>
<dbReference type="SMART" id="SM00129">
    <property type="entry name" value="KISc"/>
    <property type="match status" value="1"/>
</dbReference>
<evidence type="ECO:0008006" key="13">
    <source>
        <dbReference type="Google" id="ProtNLM"/>
    </source>
</evidence>
<sequence length="1080" mass="120370">MKGSTTYLSDPDAPNEDARKFAYDHSYWSHDGCKEDSNGYYAADSKHANGSKFADQKTVFNDLGVGVYNNAWEGFNSTLFAYGQTGSGKSWSVVMFSMLEIYMEEVRDLFRKDNAKGGLKVRQHPKKGFYAEGLTVAPVDSYISIENKMEEGTMNRTVAATQMNATSSRAHTIVGITLIQKSKNAAGEETTKSSVINLVDLAGSERSESTGATGDRLKEGAAINTSLSALGNVIAALAEKSEGKNVRGTFHCERASNTGASGSRLKEGAAINTSLSALGNCIAALADQGTGKKSRVPFRDSMLTKLLKNALGGNSKTIMIAAISPADINYEETLSTLRYADRAKQIKCNAVVNEDPTEKLIRGLQEENERLKKMLASGGKIDFELNDDDKDEMEGLSESDKKKLKQEMEEDFKAELEENDREMEEMKKAFEDKLKAYQEGGTAGIDEIAEREKRRKTEAHLYNVNFDPQLSGKIVHFVSQPKVTVGKGDSSDIKLMGPSILEHHAVFHFEDDKYYVEKADSNARVTIDGEPVVQKTLLEHNDRVMFGTTQMFGLSIPKERDASKEKFPTLTFDMFQEEMAAKSGFDMSSDNKSRDDMLLQEDLMDVRPGVEEANSISEDLDKKKQFEMVLVSPEARGVLKGRTEVFVRVSDLETNHEWMWPREEFLNRKFVMQEMFQKHQAGENVDWPTERDPFYEDPKKEIHIGSVKVWLQSLAYNIEIKEQLEITNFKGQQIGLLNIELIPCDKKGKEYSDTDNQFVEDPSKLIGRDLHYIIKIENARGLPAKFTDMCAKYSMYDSENSTKAIKNTSNPDWKFKKQHSFSPATKEAVEYLENGAVIMQIWGKNKTDGQKKKGVVTRDIMQKTTITQNMAANSMHKTVDMQKMKFAMELSMAKKKAARAENKIGHMRQMIGIAEEHEKVALSTGLVKEILEAPTDAVAEKYLKMIPTSNPALPAKSEPAKMQQTGAKSNKGDESKTAKLGQNKVKQVEFKSKMASNEAKKLVDSKPSKPADRKSSIPINIKSNKPVDSKSSKPVDSGRQSTYLLEKKVDSNKVVDKEAKLKEGEVVDSSNNSSGVCTIL</sequence>
<dbReference type="InterPro" id="IPR001752">
    <property type="entry name" value="Kinesin_motor_dom"/>
</dbReference>
<evidence type="ECO:0000313" key="11">
    <source>
        <dbReference type="EnsemblMetazoa" id="CapteP196619"/>
    </source>
</evidence>
<reference evidence="11" key="3">
    <citation type="submission" date="2015-06" db="UniProtKB">
        <authorList>
            <consortium name="EnsemblMetazoa"/>
        </authorList>
    </citation>
    <scope>IDENTIFICATION</scope>
</reference>
<dbReference type="InterPro" id="IPR036961">
    <property type="entry name" value="Kinesin_motor_dom_sf"/>
</dbReference>
<dbReference type="FunCoup" id="R7UFS5">
    <property type="interactions" value="688"/>
</dbReference>
<dbReference type="Proteomes" id="UP000014760">
    <property type="component" value="Unassembled WGS sequence"/>
</dbReference>
<dbReference type="GO" id="GO:0008017">
    <property type="term" value="F:microtubule binding"/>
    <property type="evidence" value="ECO:0007669"/>
    <property type="project" value="InterPro"/>
</dbReference>
<evidence type="ECO:0000256" key="2">
    <source>
        <dbReference type="ARBA" id="ARBA00022840"/>
    </source>
</evidence>
<evidence type="ECO:0000313" key="12">
    <source>
        <dbReference type="Proteomes" id="UP000014760"/>
    </source>
</evidence>
<feature type="compositionally biased region" description="Polar residues" evidence="7">
    <location>
        <begin position="1034"/>
        <end position="1043"/>
    </location>
</feature>
<dbReference type="GO" id="GO:0007018">
    <property type="term" value="P:microtubule-based movement"/>
    <property type="evidence" value="ECO:0007669"/>
    <property type="project" value="InterPro"/>
</dbReference>
<feature type="domain" description="FHA" evidence="8">
    <location>
        <begin position="483"/>
        <end position="532"/>
    </location>
</feature>
<dbReference type="EnsemblMetazoa" id="CapteT196619">
    <property type="protein sequence ID" value="CapteP196619"/>
    <property type="gene ID" value="CapteG196619"/>
</dbReference>
<comment type="caution">
    <text evidence="5">Lacks conserved residue(s) required for the propagation of feature annotation.</text>
</comment>
<dbReference type="SUPFAM" id="SSF52540">
    <property type="entry name" value="P-loop containing nucleoside triphosphate hydrolases"/>
    <property type="match status" value="2"/>
</dbReference>
<dbReference type="InterPro" id="IPR000253">
    <property type="entry name" value="FHA_dom"/>
</dbReference>
<proteinExistence type="inferred from homology"/>
<dbReference type="PRINTS" id="PR00380">
    <property type="entry name" value="KINESINHEAVY"/>
</dbReference>
<dbReference type="SMART" id="SM00240">
    <property type="entry name" value="FHA"/>
    <property type="match status" value="1"/>
</dbReference>
<dbReference type="SUPFAM" id="SSF49879">
    <property type="entry name" value="SMAD/FHA domain"/>
    <property type="match status" value="1"/>
</dbReference>
<keyword evidence="3 6" id="KW-0175">Coiled coil</keyword>
<dbReference type="Gene3D" id="2.60.200.20">
    <property type="match status" value="1"/>
</dbReference>
<dbReference type="OrthoDB" id="3176171at2759"/>
<dbReference type="PROSITE" id="PS50006">
    <property type="entry name" value="FHA_DOMAIN"/>
    <property type="match status" value="1"/>
</dbReference>
<dbReference type="AlphaFoldDB" id="R7UFS5"/>
<dbReference type="InterPro" id="IPR019821">
    <property type="entry name" value="Kinesin_motor_CS"/>
</dbReference>
<evidence type="ECO:0000256" key="1">
    <source>
        <dbReference type="ARBA" id="ARBA00022741"/>
    </source>
</evidence>
<feature type="region of interest" description="Disordered" evidence="7">
    <location>
        <begin position="950"/>
        <end position="1044"/>
    </location>
</feature>
<feature type="compositionally biased region" description="Basic and acidic residues" evidence="7">
    <location>
        <begin position="986"/>
        <end position="1015"/>
    </location>
</feature>
<reference evidence="10 12" key="2">
    <citation type="journal article" date="2013" name="Nature">
        <title>Insights into bilaterian evolution from three spiralian genomes.</title>
        <authorList>
            <person name="Simakov O."/>
            <person name="Marletaz F."/>
            <person name="Cho S.J."/>
            <person name="Edsinger-Gonzales E."/>
            <person name="Havlak P."/>
            <person name="Hellsten U."/>
            <person name="Kuo D.H."/>
            <person name="Larsson T."/>
            <person name="Lv J."/>
            <person name="Arendt D."/>
            <person name="Savage R."/>
            <person name="Osoegawa K."/>
            <person name="de Jong P."/>
            <person name="Grimwood J."/>
            <person name="Chapman J.A."/>
            <person name="Shapiro H."/>
            <person name="Aerts A."/>
            <person name="Otillar R.P."/>
            <person name="Terry A.Y."/>
            <person name="Boore J.L."/>
            <person name="Grigoriev I.V."/>
            <person name="Lindberg D.R."/>
            <person name="Seaver E.C."/>
            <person name="Weisblat D.A."/>
            <person name="Putnam N.H."/>
            <person name="Rokhsar D.S."/>
        </authorList>
    </citation>
    <scope>NUCLEOTIDE SEQUENCE</scope>
    <source>
        <strain evidence="10 12">I ESC-2004</strain>
    </source>
</reference>
<dbReference type="OMA" id="GFKMNGR"/>
<dbReference type="HOGENOM" id="CLU_001485_2_3_1"/>
<evidence type="ECO:0000256" key="5">
    <source>
        <dbReference type="PROSITE-ProRule" id="PRU00283"/>
    </source>
</evidence>
<dbReference type="Gene3D" id="2.60.40.150">
    <property type="entry name" value="C2 domain"/>
    <property type="match status" value="1"/>
</dbReference>
<evidence type="ECO:0000259" key="8">
    <source>
        <dbReference type="PROSITE" id="PS50006"/>
    </source>
</evidence>
<dbReference type="GO" id="GO:0005524">
    <property type="term" value="F:ATP binding"/>
    <property type="evidence" value="ECO:0007669"/>
    <property type="project" value="UniProtKB-KW"/>
</dbReference>
<feature type="coiled-coil region" evidence="6">
    <location>
        <begin position="405"/>
        <end position="436"/>
    </location>
</feature>
<dbReference type="Gene3D" id="3.40.850.10">
    <property type="entry name" value="Kinesin motor domain"/>
    <property type="match status" value="3"/>
</dbReference>
<organism evidence="10">
    <name type="scientific">Capitella teleta</name>
    <name type="common">Polychaete worm</name>
    <dbReference type="NCBI Taxonomy" id="283909"/>
    <lineage>
        <taxon>Eukaryota</taxon>
        <taxon>Metazoa</taxon>
        <taxon>Spiralia</taxon>
        <taxon>Lophotrochozoa</taxon>
        <taxon>Annelida</taxon>
        <taxon>Polychaeta</taxon>
        <taxon>Sedentaria</taxon>
        <taxon>Scolecida</taxon>
        <taxon>Capitellidae</taxon>
        <taxon>Capitella</taxon>
    </lineage>
</organism>
<dbReference type="STRING" id="283909.R7UFS5"/>
<keyword evidence="4" id="KW-0505">Motor protein</keyword>
<dbReference type="Pfam" id="PF00498">
    <property type="entry name" value="FHA"/>
    <property type="match status" value="1"/>
</dbReference>
<feature type="domain" description="Kinesin motor" evidence="9">
    <location>
        <begin position="1"/>
        <end position="346"/>
    </location>
</feature>
<evidence type="ECO:0000256" key="7">
    <source>
        <dbReference type="SAM" id="MobiDB-lite"/>
    </source>
</evidence>
<dbReference type="EMBL" id="AMQN01008988">
    <property type="status" value="NOT_ANNOTATED_CDS"/>
    <property type="molecule type" value="Genomic_DNA"/>
</dbReference>
<dbReference type="PROSITE" id="PS50067">
    <property type="entry name" value="KINESIN_MOTOR_2"/>
    <property type="match status" value="1"/>
</dbReference>
<dbReference type="Pfam" id="PF00225">
    <property type="entry name" value="Kinesin"/>
    <property type="match status" value="3"/>
</dbReference>
<dbReference type="GO" id="GO:0003777">
    <property type="term" value="F:microtubule motor activity"/>
    <property type="evidence" value="ECO:0007669"/>
    <property type="project" value="InterPro"/>
</dbReference>
<accession>R7UFS5</accession>
<reference evidence="12" key="1">
    <citation type="submission" date="2012-12" db="EMBL/GenBank/DDBJ databases">
        <authorList>
            <person name="Hellsten U."/>
            <person name="Grimwood J."/>
            <person name="Chapman J.A."/>
            <person name="Shapiro H."/>
            <person name="Aerts A."/>
            <person name="Otillar R.P."/>
            <person name="Terry A.Y."/>
            <person name="Boore J.L."/>
            <person name="Simakov O."/>
            <person name="Marletaz F."/>
            <person name="Cho S.-J."/>
            <person name="Edsinger-Gonzales E."/>
            <person name="Havlak P."/>
            <person name="Kuo D.-H."/>
            <person name="Larsson T."/>
            <person name="Lv J."/>
            <person name="Arendt D."/>
            <person name="Savage R."/>
            <person name="Osoegawa K."/>
            <person name="de Jong P."/>
            <person name="Lindberg D.R."/>
            <person name="Seaver E.C."/>
            <person name="Weisblat D.A."/>
            <person name="Putnam N.H."/>
            <person name="Grigoriev I.V."/>
            <person name="Rokhsar D.S."/>
        </authorList>
    </citation>
    <scope>NUCLEOTIDE SEQUENCE</scope>
    <source>
        <strain evidence="12">I ESC-2004</strain>
    </source>
</reference>
<evidence type="ECO:0000256" key="4">
    <source>
        <dbReference type="ARBA" id="ARBA00023175"/>
    </source>
</evidence>
<keyword evidence="1" id="KW-0547">Nucleotide-binding</keyword>
<evidence type="ECO:0000313" key="10">
    <source>
        <dbReference type="EMBL" id="ELU02132.1"/>
    </source>
</evidence>
<gene>
    <name evidence="10" type="ORF">CAPTEDRAFT_196619</name>
</gene>
<keyword evidence="2" id="KW-0067">ATP-binding</keyword>
<evidence type="ECO:0000259" key="9">
    <source>
        <dbReference type="PROSITE" id="PS50067"/>
    </source>
</evidence>
<dbReference type="FunFam" id="2.60.200.20:FF:000034">
    <property type="entry name" value="kinesin-like protein KIF28P"/>
    <property type="match status" value="1"/>
</dbReference>
<evidence type="ECO:0000256" key="3">
    <source>
        <dbReference type="ARBA" id="ARBA00023054"/>
    </source>
</evidence>
<dbReference type="InterPro" id="IPR008984">
    <property type="entry name" value="SMAD_FHA_dom_sf"/>
</dbReference>
<name>R7UFS5_CAPTE</name>
<dbReference type="PANTHER" id="PTHR47117">
    <property type="entry name" value="STAR-RELATED LIPID TRANSFER PROTEIN 9"/>
    <property type="match status" value="1"/>
</dbReference>
<dbReference type="InterPro" id="IPR035892">
    <property type="entry name" value="C2_domain_sf"/>
</dbReference>